<dbReference type="AlphaFoldDB" id="J9E4V3"/>
<accession>J9E4V3</accession>
<name>J9E4V3_WUCBA</name>
<organism evidence="1 2">
    <name type="scientific">Wuchereria bancrofti</name>
    <dbReference type="NCBI Taxonomy" id="6293"/>
    <lineage>
        <taxon>Eukaryota</taxon>
        <taxon>Metazoa</taxon>
        <taxon>Ecdysozoa</taxon>
        <taxon>Nematoda</taxon>
        <taxon>Chromadorea</taxon>
        <taxon>Rhabditida</taxon>
        <taxon>Spirurina</taxon>
        <taxon>Spiruromorpha</taxon>
        <taxon>Filarioidea</taxon>
        <taxon>Onchocercidae</taxon>
        <taxon>Wuchereria</taxon>
    </lineage>
</organism>
<reference evidence="2" key="1">
    <citation type="submission" date="2012-08" db="EMBL/GenBank/DDBJ databases">
        <title>The Genome Sequence of Wuchereria bancrofti.</title>
        <authorList>
            <person name="Nutman T.B."/>
            <person name="Fink D.L."/>
            <person name="Russ C."/>
            <person name="Young S."/>
            <person name="Zeng Q."/>
            <person name="Koehrsen M."/>
            <person name="Alvarado L."/>
            <person name="Berlin A."/>
            <person name="Chapman S.B."/>
            <person name="Chen Z."/>
            <person name="Freedman E."/>
            <person name="Gellesch M."/>
            <person name="Goldberg J."/>
            <person name="Griggs A."/>
            <person name="Gujja S."/>
            <person name="Heilman E.R."/>
            <person name="Heiman D."/>
            <person name="Hepburn T."/>
            <person name="Howarth C."/>
            <person name="Jen D."/>
            <person name="Larson L."/>
            <person name="Lewis B."/>
            <person name="Mehta T."/>
            <person name="Park D."/>
            <person name="Pearson M."/>
            <person name="Roberts A."/>
            <person name="Saif S."/>
            <person name="Shea T."/>
            <person name="Shenoy N."/>
            <person name="Sisk P."/>
            <person name="Stolte C."/>
            <person name="Sykes S."/>
            <person name="Walk T."/>
            <person name="White J."/>
            <person name="Yandava C."/>
            <person name="Haas B."/>
            <person name="Henn M.R."/>
            <person name="Nusbaum C."/>
            <person name="Birren B."/>
        </authorList>
    </citation>
    <scope>NUCLEOTIDE SEQUENCE [LARGE SCALE GENOMIC DNA]</scope>
    <source>
        <strain evidence="2">NA</strain>
    </source>
</reference>
<gene>
    <name evidence="1" type="ORF">WUBG_17093</name>
</gene>
<feature type="non-terminal residue" evidence="1">
    <location>
        <position position="68"/>
    </location>
</feature>
<dbReference type="Proteomes" id="UP000004810">
    <property type="component" value="Unassembled WGS sequence"/>
</dbReference>
<evidence type="ECO:0000313" key="2">
    <source>
        <dbReference type="Proteomes" id="UP000004810"/>
    </source>
</evidence>
<protein>
    <submittedName>
        <fullName evidence="1">Uncharacterized protein</fullName>
    </submittedName>
</protein>
<proteinExistence type="predicted"/>
<sequence>MTVNMLFLISKDISLFHSASMPEQNDGEGWVKLGWVEDWIGLSWVELGWVRLNWKGLGNFKGYSGFPL</sequence>
<comment type="caution">
    <text evidence="1">The sequence shown here is derived from an EMBL/GenBank/DDBJ whole genome shotgun (WGS) entry which is preliminary data.</text>
</comment>
<dbReference type="EMBL" id="ADBV01017188">
    <property type="protein sequence ID" value="EJW72002.1"/>
    <property type="molecule type" value="Genomic_DNA"/>
</dbReference>
<evidence type="ECO:0000313" key="1">
    <source>
        <dbReference type="EMBL" id="EJW72002.1"/>
    </source>
</evidence>